<protein>
    <recommendedName>
        <fullName evidence="5">DUF1176 domain-containing protein</fullName>
    </recommendedName>
</protein>
<name>A0A1S2NDG5_9BURK</name>
<evidence type="ECO:0008006" key="5">
    <source>
        <dbReference type="Google" id="ProtNLM"/>
    </source>
</evidence>
<proteinExistence type="predicted"/>
<dbReference type="Pfam" id="PF06674">
    <property type="entry name" value="DUF1176"/>
    <property type="match status" value="1"/>
</dbReference>
<evidence type="ECO:0000313" key="4">
    <source>
        <dbReference type="Proteomes" id="UP000180246"/>
    </source>
</evidence>
<feature type="chain" id="PRO_5010273272" description="DUF1176 domain-containing protein" evidence="2">
    <location>
        <begin position="23"/>
        <end position="346"/>
    </location>
</feature>
<dbReference type="InterPro" id="IPR009560">
    <property type="entry name" value="DUF1176"/>
</dbReference>
<keyword evidence="2" id="KW-0732">Signal</keyword>
<organism evidence="3 4">
    <name type="scientific">Massilia timonae</name>
    <dbReference type="NCBI Taxonomy" id="47229"/>
    <lineage>
        <taxon>Bacteria</taxon>
        <taxon>Pseudomonadati</taxon>
        <taxon>Pseudomonadota</taxon>
        <taxon>Betaproteobacteria</taxon>
        <taxon>Burkholderiales</taxon>
        <taxon>Oxalobacteraceae</taxon>
        <taxon>Telluria group</taxon>
        <taxon>Massilia</taxon>
    </lineage>
</organism>
<evidence type="ECO:0000256" key="1">
    <source>
        <dbReference type="SAM" id="MobiDB-lite"/>
    </source>
</evidence>
<evidence type="ECO:0000313" key="3">
    <source>
        <dbReference type="EMBL" id="OIJ43117.1"/>
    </source>
</evidence>
<dbReference type="Proteomes" id="UP000180246">
    <property type="component" value="Unassembled WGS sequence"/>
</dbReference>
<sequence>MRLALIPMAALAAANCAMPLHAAGLPQLSFQHHDWELVCDNTRTCRAAGYHAEDGRHPPLSVLLERRSGPGAPFVGRLRLGEADDGIDLPATLAMQVDGRALGTVELKGDESIGSLSASQTEALLRAVAGSGKVAWRAGGRTWSLSGKGASAVLLKMDEFQGRLGTPGAAMRKGGRPERDVLPPLPAPVVTAAPVPAGELAPPGKEDERILLATLRKTAGNEDCGDLEAIATGVSKFAYAPLTSTTMLVSARCWRGAYNEGHGYWVANRKPPFSPQLVTQSGTDYDKGVIGAAHKGRGIGDCWGHDEWVWDGRRFVHTASSTTGMCRGIAAGGGWTLPTLVKEVRR</sequence>
<accession>A0A1S2NDG5</accession>
<dbReference type="EMBL" id="JRYB01000001">
    <property type="protein sequence ID" value="OIJ43117.1"/>
    <property type="molecule type" value="Genomic_DNA"/>
</dbReference>
<comment type="caution">
    <text evidence="3">The sequence shown here is derived from an EMBL/GenBank/DDBJ whole genome shotgun (WGS) entry which is preliminary data.</text>
</comment>
<feature type="region of interest" description="Disordered" evidence="1">
    <location>
        <begin position="165"/>
        <end position="188"/>
    </location>
</feature>
<dbReference type="RefSeq" id="WP_071363317.1">
    <property type="nucleotide sequence ID" value="NZ_DAMCQJ010000029.1"/>
</dbReference>
<feature type="signal peptide" evidence="2">
    <location>
        <begin position="1"/>
        <end position="22"/>
    </location>
</feature>
<evidence type="ECO:0000256" key="2">
    <source>
        <dbReference type="SAM" id="SignalP"/>
    </source>
</evidence>
<reference evidence="3 4" key="1">
    <citation type="submission" date="2014-10" db="EMBL/GenBank/DDBJ databases">
        <authorList>
            <person name="Seo M.-J."/>
            <person name="Seok Y.J."/>
            <person name="Cha I.-T."/>
        </authorList>
    </citation>
    <scope>NUCLEOTIDE SEQUENCE [LARGE SCALE GENOMIC DNA]</scope>
    <source>
        <strain evidence="3 4">NEU</strain>
    </source>
</reference>
<gene>
    <name evidence="3" type="ORF">LO55_4754</name>
</gene>
<dbReference type="AlphaFoldDB" id="A0A1S2NDG5"/>